<dbReference type="InterPro" id="IPR010105">
    <property type="entry name" value="TonB_sidphr_rcpt"/>
</dbReference>
<evidence type="ECO:0000256" key="3">
    <source>
        <dbReference type="ARBA" id="ARBA00022448"/>
    </source>
</evidence>
<dbReference type="InterPro" id="IPR037066">
    <property type="entry name" value="Plug_dom_sf"/>
</dbReference>
<dbReference type="Pfam" id="PF07715">
    <property type="entry name" value="Plug"/>
    <property type="match status" value="1"/>
</dbReference>
<dbReference type="EMBL" id="CP110257">
    <property type="protein sequence ID" value="UZD56224.1"/>
    <property type="molecule type" value="Genomic_DNA"/>
</dbReference>
<dbReference type="InterPro" id="IPR039426">
    <property type="entry name" value="TonB-dep_rcpt-like"/>
</dbReference>
<evidence type="ECO:0000256" key="10">
    <source>
        <dbReference type="PROSITE-ProRule" id="PRU01360"/>
    </source>
</evidence>
<keyword evidence="8 14" id="KW-0675">Receptor</keyword>
<feature type="domain" description="TonB-dependent receptor-like beta-barrel" evidence="12">
    <location>
        <begin position="252"/>
        <end position="707"/>
    </location>
</feature>
<keyword evidence="7 10" id="KW-0472">Membrane</keyword>
<dbReference type="Gene3D" id="2.170.130.10">
    <property type="entry name" value="TonB-dependent receptor, plug domain"/>
    <property type="match status" value="1"/>
</dbReference>
<dbReference type="Proteomes" id="UP001163266">
    <property type="component" value="Chromosome"/>
</dbReference>
<protein>
    <submittedName>
        <fullName evidence="14">TonB-dependent siderophore receptor</fullName>
    </submittedName>
</protein>
<dbReference type="InterPro" id="IPR012910">
    <property type="entry name" value="Plug_dom"/>
</dbReference>
<dbReference type="NCBIfam" id="TIGR01783">
    <property type="entry name" value="TonB-siderophor"/>
    <property type="match status" value="1"/>
</dbReference>
<dbReference type="Gene3D" id="2.40.170.20">
    <property type="entry name" value="TonB-dependent receptor, beta-barrel domain"/>
    <property type="match status" value="1"/>
</dbReference>
<dbReference type="InterPro" id="IPR036942">
    <property type="entry name" value="Beta-barrel_TonB_sf"/>
</dbReference>
<dbReference type="RefSeq" id="WP_264894122.1">
    <property type="nucleotide sequence ID" value="NZ_CP110257.1"/>
</dbReference>
<evidence type="ECO:0000256" key="5">
    <source>
        <dbReference type="ARBA" id="ARBA00022692"/>
    </source>
</evidence>
<evidence type="ECO:0000256" key="11">
    <source>
        <dbReference type="RuleBase" id="RU003357"/>
    </source>
</evidence>
<keyword evidence="4 10" id="KW-1134">Transmembrane beta strand</keyword>
<sequence>MHPRPLESRHLRHLGLQMAHIHPSSSRRSHFVRRRSPIAAACLLWCGWAAAQTDQTALPAITVKGQERPPASVTGFGQEPLARTPLQAQAWTLDDLKDRGATRLADVVGLDASISDAYNSQGYWDFLTVRGFVLDNRFNYRRDGLPINAETSIPLDNKSAIEILKGTSGIQAGTSAPGGLVNHVVKRPEGRTRTVELGWRSKATVGVAVDVGDRFGTDDRFGLRVNAAYEHLDAPLRSDTGHRRLLAVAGDWRIAPGTLLEAEIESSRRSQPSQPGFSLLGDRLPEPVNPRINLNNQSWTQPVVMDALTASVRLRQELSADWSVTAHYGTQRLDTDDRLAYPFGCSAVNQYDRYCADGSFDYYEYVSDNERRRTQAFDLHADGQVLWGGMRHRLTAGVLLTRYKARFQDGLNTWAGVGTVDGNTQVPQPSTPFFDANTNRTERSVEYYVRDAAQLAPGWQLWAGLRHTRLARESVRTSGDPRATDYTQSFTTPWLALGHEVAPGRLLYASWGEGAESDVVPNRARYTNRGQALGPLKSRQWELGYKSHAFEGLTWDVAYFDIRRPATSDVGTVCDDDTPGDSCTRRFDGHARHRGVELGAQLRQGPWTWGASAMWLHARREDSADPSLDGKRPVNVPRHAFKATADYRVPSVEGLRIGATLVHEGDRMVLPDNSVRIPSWTRYDLGLTWQQRRSGTVLTWRAGVENLTDKRAWRESPYQFGHVYLYPLAPRTFRVALQADL</sequence>
<name>A0ABY6MW44_9BURK</name>
<comment type="similarity">
    <text evidence="2 10 11">Belongs to the TonB-dependent receptor family.</text>
</comment>
<evidence type="ECO:0000256" key="8">
    <source>
        <dbReference type="ARBA" id="ARBA00023170"/>
    </source>
</evidence>
<evidence type="ECO:0000313" key="14">
    <source>
        <dbReference type="EMBL" id="UZD56224.1"/>
    </source>
</evidence>
<organism evidence="14 15">
    <name type="scientific">Caldimonas aquatica</name>
    <dbReference type="NCBI Taxonomy" id="376175"/>
    <lineage>
        <taxon>Bacteria</taxon>
        <taxon>Pseudomonadati</taxon>
        <taxon>Pseudomonadota</taxon>
        <taxon>Betaproteobacteria</taxon>
        <taxon>Burkholderiales</taxon>
        <taxon>Sphaerotilaceae</taxon>
        <taxon>Caldimonas</taxon>
    </lineage>
</organism>
<evidence type="ECO:0000256" key="2">
    <source>
        <dbReference type="ARBA" id="ARBA00009810"/>
    </source>
</evidence>
<gene>
    <name evidence="14" type="ORF">OMP39_06530</name>
</gene>
<dbReference type="SUPFAM" id="SSF56935">
    <property type="entry name" value="Porins"/>
    <property type="match status" value="1"/>
</dbReference>
<accession>A0ABY6MW44</accession>
<evidence type="ECO:0000256" key="6">
    <source>
        <dbReference type="ARBA" id="ARBA00023077"/>
    </source>
</evidence>
<evidence type="ECO:0000256" key="9">
    <source>
        <dbReference type="ARBA" id="ARBA00023237"/>
    </source>
</evidence>
<keyword evidence="6 11" id="KW-0798">TonB box</keyword>
<proteinExistence type="inferred from homology"/>
<evidence type="ECO:0000256" key="1">
    <source>
        <dbReference type="ARBA" id="ARBA00004571"/>
    </source>
</evidence>
<evidence type="ECO:0000259" key="12">
    <source>
        <dbReference type="Pfam" id="PF00593"/>
    </source>
</evidence>
<comment type="subcellular location">
    <subcellularLocation>
        <location evidence="1 10">Cell outer membrane</location>
        <topology evidence="1 10">Multi-pass membrane protein</topology>
    </subcellularLocation>
</comment>
<dbReference type="InterPro" id="IPR000531">
    <property type="entry name" value="Beta-barrel_TonB"/>
</dbReference>
<keyword evidence="9 10" id="KW-0998">Cell outer membrane</keyword>
<keyword evidence="3 10" id="KW-0813">Transport</keyword>
<evidence type="ECO:0000256" key="4">
    <source>
        <dbReference type="ARBA" id="ARBA00022452"/>
    </source>
</evidence>
<evidence type="ECO:0000256" key="7">
    <source>
        <dbReference type="ARBA" id="ARBA00023136"/>
    </source>
</evidence>
<evidence type="ECO:0000259" key="13">
    <source>
        <dbReference type="Pfam" id="PF07715"/>
    </source>
</evidence>
<dbReference type="CDD" id="cd01347">
    <property type="entry name" value="ligand_gated_channel"/>
    <property type="match status" value="1"/>
</dbReference>
<dbReference type="Pfam" id="PF00593">
    <property type="entry name" value="TonB_dep_Rec_b-barrel"/>
    <property type="match status" value="1"/>
</dbReference>
<evidence type="ECO:0000313" key="15">
    <source>
        <dbReference type="Proteomes" id="UP001163266"/>
    </source>
</evidence>
<dbReference type="PROSITE" id="PS52016">
    <property type="entry name" value="TONB_DEPENDENT_REC_3"/>
    <property type="match status" value="1"/>
</dbReference>
<feature type="domain" description="TonB-dependent receptor plug" evidence="13">
    <location>
        <begin position="82"/>
        <end position="179"/>
    </location>
</feature>
<keyword evidence="5 10" id="KW-0812">Transmembrane</keyword>
<reference evidence="14" key="1">
    <citation type="submission" date="2022-10" db="EMBL/GenBank/DDBJ databases">
        <title>Complete genome sequence of Schlegelella aquatica LMG 23380.</title>
        <authorList>
            <person name="Musilova J."/>
            <person name="Kourilova X."/>
            <person name="Bezdicek M."/>
            <person name="Hermankova K."/>
            <person name="Obruca S."/>
            <person name="Sedlar K."/>
        </authorList>
    </citation>
    <scope>NUCLEOTIDE SEQUENCE</scope>
    <source>
        <strain evidence="14">LMG 23380</strain>
    </source>
</reference>
<dbReference type="PANTHER" id="PTHR32552:SF83">
    <property type="entry name" value="BLR3904 PROTEIN"/>
    <property type="match status" value="1"/>
</dbReference>
<dbReference type="PANTHER" id="PTHR32552">
    <property type="entry name" value="FERRICHROME IRON RECEPTOR-RELATED"/>
    <property type="match status" value="1"/>
</dbReference>
<keyword evidence="15" id="KW-1185">Reference proteome</keyword>